<evidence type="ECO:0000256" key="1">
    <source>
        <dbReference type="SAM" id="MobiDB-lite"/>
    </source>
</evidence>
<dbReference type="AlphaFoldDB" id="A0AAW0B5H4"/>
<protein>
    <submittedName>
        <fullName evidence="2">Uncharacterized protein</fullName>
    </submittedName>
</protein>
<evidence type="ECO:0000313" key="3">
    <source>
        <dbReference type="Proteomes" id="UP001383192"/>
    </source>
</evidence>
<dbReference type="Proteomes" id="UP001383192">
    <property type="component" value="Unassembled WGS sequence"/>
</dbReference>
<organism evidence="2 3">
    <name type="scientific">Paramarasmius palmivorus</name>
    <dbReference type="NCBI Taxonomy" id="297713"/>
    <lineage>
        <taxon>Eukaryota</taxon>
        <taxon>Fungi</taxon>
        <taxon>Dikarya</taxon>
        <taxon>Basidiomycota</taxon>
        <taxon>Agaricomycotina</taxon>
        <taxon>Agaricomycetes</taxon>
        <taxon>Agaricomycetidae</taxon>
        <taxon>Agaricales</taxon>
        <taxon>Marasmiineae</taxon>
        <taxon>Marasmiaceae</taxon>
        <taxon>Paramarasmius</taxon>
    </lineage>
</organism>
<reference evidence="2 3" key="1">
    <citation type="submission" date="2024-01" db="EMBL/GenBank/DDBJ databases">
        <title>A draft genome for a cacao thread blight-causing isolate of Paramarasmius palmivorus.</title>
        <authorList>
            <person name="Baruah I.K."/>
            <person name="Bukari Y."/>
            <person name="Amoako-Attah I."/>
            <person name="Meinhardt L.W."/>
            <person name="Bailey B.A."/>
            <person name="Cohen S.P."/>
        </authorList>
    </citation>
    <scope>NUCLEOTIDE SEQUENCE [LARGE SCALE GENOMIC DNA]</scope>
    <source>
        <strain evidence="2 3">GH-12</strain>
    </source>
</reference>
<keyword evidence="3" id="KW-1185">Reference proteome</keyword>
<accession>A0AAW0B5H4</accession>
<name>A0AAW0B5H4_9AGAR</name>
<feature type="region of interest" description="Disordered" evidence="1">
    <location>
        <begin position="176"/>
        <end position="203"/>
    </location>
</feature>
<comment type="caution">
    <text evidence="2">The sequence shown here is derived from an EMBL/GenBank/DDBJ whole genome shotgun (WGS) entry which is preliminary data.</text>
</comment>
<sequence>MSVPPPATNINIFAKPMPIEGTSNAPQFNNNNALVDYIYLYSSNRVKEIIQYMPEFDLNTTNRTWDAAKKKLLQLFGSTDVDPQVTTKALMQFIKKHSAESPFLKSQDITEKFAQILFVKGIPKSLQEWFLNKILEPNCTTDNPPTIDATYAILMDRYNRKGLFYEPDTKDTFSSDVSFDSTSNQVPTSAPTTATSSTQTNPNCTQHNIQQTTDVDKLTKAMEDLKLNKICALEAQVQELIAAMGSTASPNRSLPSQSVVLYVASLRE</sequence>
<gene>
    <name evidence="2" type="ORF">VNI00_017359</name>
</gene>
<evidence type="ECO:0000313" key="2">
    <source>
        <dbReference type="EMBL" id="KAK7021408.1"/>
    </source>
</evidence>
<dbReference type="EMBL" id="JAYKXP010000169">
    <property type="protein sequence ID" value="KAK7021408.1"/>
    <property type="molecule type" value="Genomic_DNA"/>
</dbReference>
<proteinExistence type="predicted"/>